<evidence type="ECO:0000256" key="1">
    <source>
        <dbReference type="SAM" id="MobiDB-lite"/>
    </source>
</evidence>
<evidence type="ECO:0000259" key="2">
    <source>
        <dbReference type="Pfam" id="PF14200"/>
    </source>
</evidence>
<organism evidence="3 4">
    <name type="scientific">Streptomyces piniterrae</name>
    <dbReference type="NCBI Taxonomy" id="2571125"/>
    <lineage>
        <taxon>Bacteria</taxon>
        <taxon>Bacillati</taxon>
        <taxon>Actinomycetota</taxon>
        <taxon>Actinomycetes</taxon>
        <taxon>Kitasatosporales</taxon>
        <taxon>Streptomycetaceae</taxon>
        <taxon>Streptomyces</taxon>
    </lineage>
</organism>
<dbReference type="AlphaFoldDB" id="A0A4U0NJG6"/>
<feature type="region of interest" description="Disordered" evidence="1">
    <location>
        <begin position="71"/>
        <end position="111"/>
    </location>
</feature>
<comment type="caution">
    <text evidence="3">The sequence shown here is derived from an EMBL/GenBank/DDBJ whole genome shotgun (WGS) entry which is preliminary data.</text>
</comment>
<dbReference type="EMBL" id="SUMB01000004">
    <property type="protein sequence ID" value="TJZ54426.1"/>
    <property type="molecule type" value="Genomic_DNA"/>
</dbReference>
<dbReference type="Proteomes" id="UP000308697">
    <property type="component" value="Unassembled WGS sequence"/>
</dbReference>
<feature type="compositionally biased region" description="Polar residues" evidence="1">
    <location>
        <begin position="71"/>
        <end position="96"/>
    </location>
</feature>
<reference evidence="3 4" key="1">
    <citation type="submission" date="2019-04" db="EMBL/GenBank/DDBJ databases">
        <title>Streptomyces piniterrae sp. nov., a heliquinomycin-producing actinomycete isolated from rhizosphere soil of Pinus yunnanensis.</title>
        <authorList>
            <person name="Zhuang X."/>
            <person name="Zhao J."/>
        </authorList>
    </citation>
    <scope>NUCLEOTIDE SEQUENCE [LARGE SCALE GENOMIC DNA]</scope>
    <source>
        <strain evidence="4">jys28</strain>
    </source>
</reference>
<feature type="domain" description="Ricin B lectin" evidence="2">
    <location>
        <begin position="106"/>
        <end position="164"/>
    </location>
</feature>
<dbReference type="Pfam" id="PF14200">
    <property type="entry name" value="RicinB_lectin_2"/>
    <property type="match status" value="1"/>
</dbReference>
<evidence type="ECO:0000313" key="4">
    <source>
        <dbReference type="Proteomes" id="UP000308697"/>
    </source>
</evidence>
<dbReference type="PROSITE" id="PS50231">
    <property type="entry name" value="RICIN_B_LECTIN"/>
    <property type="match status" value="1"/>
</dbReference>
<dbReference type="OrthoDB" id="4204978at2"/>
<feature type="region of interest" description="Disordered" evidence="1">
    <location>
        <begin position="163"/>
        <end position="187"/>
    </location>
</feature>
<name>A0A4U0NJG6_9ACTN</name>
<dbReference type="SUPFAM" id="SSF50370">
    <property type="entry name" value="Ricin B-like lectins"/>
    <property type="match status" value="1"/>
</dbReference>
<dbReference type="InterPro" id="IPR000772">
    <property type="entry name" value="Ricin_B_lectin"/>
</dbReference>
<sequence>MCKAEDEPMVNMVRRRSHRIALIILVAALAALGTLISPMGAGRAHAEDVCSSMPAGCKSLWSALGSGSNQPSIALDDTGSSTDNGTRIQTWQSNGGASSGGAPTGNQTWSFVSNKDGTFTLRNAHSGKCADAVDGSSPNSDVVNGGLYQWDCIGSSSQNWYIQPGPSRRPGTASTGINGVPTAPPST</sequence>
<dbReference type="InterPro" id="IPR035992">
    <property type="entry name" value="Ricin_B-like_lectins"/>
</dbReference>
<accession>A0A4U0NJG6</accession>
<evidence type="ECO:0000313" key="3">
    <source>
        <dbReference type="EMBL" id="TJZ54426.1"/>
    </source>
</evidence>
<protein>
    <recommendedName>
        <fullName evidence="2">Ricin B lectin domain-containing protein</fullName>
    </recommendedName>
</protein>
<keyword evidence="4" id="KW-1185">Reference proteome</keyword>
<dbReference type="CDD" id="cd00161">
    <property type="entry name" value="beta-trefoil_Ricin-like"/>
    <property type="match status" value="1"/>
</dbReference>
<proteinExistence type="predicted"/>
<dbReference type="Gene3D" id="2.80.10.50">
    <property type="match status" value="1"/>
</dbReference>
<gene>
    <name evidence="3" type="ORF">FCH28_14960</name>
</gene>